<dbReference type="Gene3D" id="2.170.210.20">
    <property type="entry name" value="Spindle assembly abnormal protein 6, N-terminal domain"/>
    <property type="match status" value="1"/>
</dbReference>
<keyword evidence="10" id="KW-1185">Reference proteome</keyword>
<dbReference type="EMBL" id="CAJPEV010005686">
    <property type="protein sequence ID" value="CAG0903410.1"/>
    <property type="molecule type" value="Genomic_DNA"/>
</dbReference>
<evidence type="ECO:0000313" key="9">
    <source>
        <dbReference type="EMBL" id="CAD7253342.1"/>
    </source>
</evidence>
<name>A0A7R9AGH3_9CRUS</name>
<feature type="domain" description="Spindle assembly abnormal protein 6 N-terminal" evidence="8">
    <location>
        <begin position="20"/>
        <end position="156"/>
    </location>
</feature>
<feature type="coiled-coil region" evidence="6">
    <location>
        <begin position="165"/>
        <end position="224"/>
    </location>
</feature>
<sequence>MDIGSDRVTVRGERLDATILYDKVLSVHDRTIDGCGTKVSRRFLVTTRLSAVNSKELEVLITADEEPCLFLNLKIQEDDFQALKSQQGLLVDFQTFPQRFLDLLDLCSRDGENEHPRFLLHLSNVERGGQGPARQYLLEVVESNPFKHLCHLALKLNQGTDSQVKNFLAATLLRLKTEKEQLQLRLRGTEDSLAKQLEGLQIELDRRTQEVDSARRELKETTAMFTSRLEKDLYAERDKASQTQSTCIAKYETQLKDLEQKHARTSQQLEARITGLDAHNRDLQEKKVQAEAHVRELRGKCSSLELDASRLRQELNSTRQQLGSRDSDAATREKELAQLRTRLAVSEQEARDRDLVGKRQLELLSSAQEQKSRLETQLEALGATLVRREESIRGMSQELFKANQIIKKLQDELHAQLNKLKLRTQVATEQEKVIGEKEAELKSLKEEVEARCRELRRAEDEKQKLEERNQELEQRIRDSEKIIKTNENVINWLNKQVTAGMQIGGGRDHSGPSLVSSTPSLPSSRLPPLGVAAPAQMPSAIRDIPSGFNPKDKENEQPIPSSYLQPVMENPILVSGLMRAPTPVLEIPSVGLSNKSAIPRRNYSSKRNPGHKTNSPPIISAYFQEKGS</sequence>
<dbReference type="PANTHER" id="PTHR44281">
    <property type="entry name" value="SPINDLE ASSEMBLY ABNORMAL PROTEIN 6 HOMOLOG"/>
    <property type="match status" value="1"/>
</dbReference>
<dbReference type="GO" id="GO:0005813">
    <property type="term" value="C:centrosome"/>
    <property type="evidence" value="ECO:0007669"/>
    <property type="project" value="UniProtKB-SubCell"/>
</dbReference>
<feature type="coiled-coil region" evidence="6">
    <location>
        <begin position="248"/>
        <end position="489"/>
    </location>
</feature>
<feature type="compositionally biased region" description="Polar residues" evidence="7">
    <location>
        <begin position="605"/>
        <end position="617"/>
    </location>
</feature>
<keyword evidence="3 6" id="KW-0175">Coiled coil</keyword>
<dbReference type="PANTHER" id="PTHR44281:SF2">
    <property type="entry name" value="SPINDLE ASSEMBLY ABNORMAL PROTEIN 6 HOMOLOG"/>
    <property type="match status" value="1"/>
</dbReference>
<evidence type="ECO:0000256" key="5">
    <source>
        <dbReference type="ARBA" id="ARBA00023306"/>
    </source>
</evidence>
<reference evidence="9" key="1">
    <citation type="submission" date="2020-11" db="EMBL/GenBank/DDBJ databases">
        <authorList>
            <person name="Tran Van P."/>
        </authorList>
    </citation>
    <scope>NUCLEOTIDE SEQUENCE</scope>
</reference>
<evidence type="ECO:0000256" key="7">
    <source>
        <dbReference type="SAM" id="MobiDB-lite"/>
    </source>
</evidence>
<accession>A0A7R9AGH3</accession>
<dbReference type="AlphaFoldDB" id="A0A7R9AGH3"/>
<evidence type="ECO:0000256" key="4">
    <source>
        <dbReference type="ARBA" id="ARBA00023212"/>
    </source>
</evidence>
<keyword evidence="2" id="KW-0963">Cytoplasm</keyword>
<comment type="subcellular location">
    <subcellularLocation>
        <location evidence="1">Cytoplasm</location>
        <location evidence="1">Cytoskeleton</location>
        <location evidence="1">Microtubule organizing center</location>
        <location evidence="1">Centrosome</location>
    </subcellularLocation>
</comment>
<feature type="compositionally biased region" description="Low complexity" evidence="7">
    <location>
        <begin position="511"/>
        <end position="525"/>
    </location>
</feature>
<dbReference type="Pfam" id="PF16531">
    <property type="entry name" value="SAS-6_N"/>
    <property type="match status" value="1"/>
</dbReference>
<dbReference type="CDD" id="cd10142">
    <property type="entry name" value="HD_SAS6_N"/>
    <property type="match status" value="1"/>
</dbReference>
<keyword evidence="5" id="KW-0131">Cell cycle</keyword>
<dbReference type="GO" id="GO:0007099">
    <property type="term" value="P:centriole replication"/>
    <property type="evidence" value="ECO:0007669"/>
    <property type="project" value="TreeGrafter"/>
</dbReference>
<gene>
    <name evidence="9" type="ORF">DSTB1V02_LOCUS13092</name>
</gene>
<evidence type="ECO:0000256" key="2">
    <source>
        <dbReference type="ARBA" id="ARBA00022490"/>
    </source>
</evidence>
<feature type="region of interest" description="Disordered" evidence="7">
    <location>
        <begin position="506"/>
        <end position="525"/>
    </location>
</feature>
<evidence type="ECO:0000259" key="8">
    <source>
        <dbReference type="Pfam" id="PF16531"/>
    </source>
</evidence>
<keyword evidence="4" id="KW-0206">Cytoskeleton</keyword>
<evidence type="ECO:0000313" key="10">
    <source>
        <dbReference type="Proteomes" id="UP000677054"/>
    </source>
</evidence>
<evidence type="ECO:0000256" key="6">
    <source>
        <dbReference type="SAM" id="Coils"/>
    </source>
</evidence>
<organism evidence="9">
    <name type="scientific">Darwinula stevensoni</name>
    <dbReference type="NCBI Taxonomy" id="69355"/>
    <lineage>
        <taxon>Eukaryota</taxon>
        <taxon>Metazoa</taxon>
        <taxon>Ecdysozoa</taxon>
        <taxon>Arthropoda</taxon>
        <taxon>Crustacea</taxon>
        <taxon>Oligostraca</taxon>
        <taxon>Ostracoda</taxon>
        <taxon>Podocopa</taxon>
        <taxon>Podocopida</taxon>
        <taxon>Darwinulocopina</taxon>
        <taxon>Darwinuloidea</taxon>
        <taxon>Darwinulidae</taxon>
        <taxon>Darwinula</taxon>
    </lineage>
</organism>
<dbReference type="InterPro" id="IPR032396">
    <property type="entry name" value="SAS-6_N"/>
</dbReference>
<evidence type="ECO:0000256" key="1">
    <source>
        <dbReference type="ARBA" id="ARBA00004300"/>
    </source>
</evidence>
<proteinExistence type="predicted"/>
<dbReference type="InterPro" id="IPR038558">
    <property type="entry name" value="SAS-6_N_sf"/>
</dbReference>
<feature type="region of interest" description="Disordered" evidence="7">
    <location>
        <begin position="595"/>
        <end position="628"/>
    </location>
</feature>
<dbReference type="GO" id="GO:0005814">
    <property type="term" value="C:centriole"/>
    <property type="evidence" value="ECO:0007669"/>
    <property type="project" value="TreeGrafter"/>
</dbReference>
<dbReference type="Proteomes" id="UP000677054">
    <property type="component" value="Unassembled WGS sequence"/>
</dbReference>
<dbReference type="EMBL" id="LR905203">
    <property type="protein sequence ID" value="CAD7253342.1"/>
    <property type="molecule type" value="Genomic_DNA"/>
</dbReference>
<evidence type="ECO:0000256" key="3">
    <source>
        <dbReference type="ARBA" id="ARBA00023054"/>
    </source>
</evidence>
<protein>
    <recommendedName>
        <fullName evidence="8">Spindle assembly abnormal protein 6 N-terminal domain-containing protein</fullName>
    </recommendedName>
</protein>
<dbReference type="OrthoDB" id="49058at2759"/>